<dbReference type="RefSeq" id="WP_283409945.1">
    <property type="nucleotide sequence ID" value="NZ_FXUF01000011.1"/>
</dbReference>
<comment type="caution">
    <text evidence="7">The sequence shown here is derived from an EMBL/GenBank/DDBJ whole genome shotgun (WGS) entry which is preliminary data.</text>
</comment>
<accession>A0AA45WX94</accession>
<keyword evidence="4" id="KW-0472">Membrane</keyword>
<keyword evidence="7" id="KW-0418">Kinase</keyword>
<protein>
    <recommendedName>
        <fullName evidence="2">histidine kinase</fullName>
        <ecNumber evidence="2">2.7.13.3</ecNumber>
    </recommendedName>
</protein>
<evidence type="ECO:0000256" key="2">
    <source>
        <dbReference type="ARBA" id="ARBA00012438"/>
    </source>
</evidence>
<evidence type="ECO:0000256" key="4">
    <source>
        <dbReference type="SAM" id="Phobius"/>
    </source>
</evidence>
<feature type="domain" description="Signal transduction histidine kinase internal region" evidence="6">
    <location>
        <begin position="120"/>
        <end position="199"/>
    </location>
</feature>
<dbReference type="InterPro" id="IPR004358">
    <property type="entry name" value="Sig_transdc_His_kin-like_C"/>
</dbReference>
<dbReference type="Pfam" id="PF06580">
    <property type="entry name" value="His_kinase"/>
    <property type="match status" value="1"/>
</dbReference>
<keyword evidence="3" id="KW-0902">Two-component regulatory system</keyword>
<dbReference type="InterPro" id="IPR010559">
    <property type="entry name" value="Sig_transdc_His_kin_internal"/>
</dbReference>
<keyword evidence="7" id="KW-0808">Transferase</keyword>
<dbReference type="PANTHER" id="PTHR34220:SF7">
    <property type="entry name" value="SENSOR HISTIDINE KINASE YPDA"/>
    <property type="match status" value="1"/>
</dbReference>
<dbReference type="PRINTS" id="PR00344">
    <property type="entry name" value="BCTRLSENSOR"/>
</dbReference>
<evidence type="ECO:0000259" key="6">
    <source>
        <dbReference type="Pfam" id="PF06580"/>
    </source>
</evidence>
<dbReference type="GO" id="GO:0016020">
    <property type="term" value="C:membrane"/>
    <property type="evidence" value="ECO:0007669"/>
    <property type="project" value="InterPro"/>
</dbReference>
<dbReference type="AlphaFoldDB" id="A0AA45WX94"/>
<evidence type="ECO:0000259" key="5">
    <source>
        <dbReference type="Pfam" id="PF02518"/>
    </source>
</evidence>
<evidence type="ECO:0000313" key="8">
    <source>
        <dbReference type="Proteomes" id="UP001158066"/>
    </source>
</evidence>
<evidence type="ECO:0000256" key="3">
    <source>
        <dbReference type="ARBA" id="ARBA00023012"/>
    </source>
</evidence>
<evidence type="ECO:0000256" key="1">
    <source>
        <dbReference type="ARBA" id="ARBA00000085"/>
    </source>
</evidence>
<dbReference type="Gene3D" id="3.30.565.10">
    <property type="entry name" value="Histidine kinase-like ATPase, C-terminal domain"/>
    <property type="match status" value="1"/>
</dbReference>
<dbReference type="Pfam" id="PF02518">
    <property type="entry name" value="HATPase_c"/>
    <property type="match status" value="1"/>
</dbReference>
<feature type="domain" description="Histidine kinase/HSP90-like ATPase" evidence="5">
    <location>
        <begin position="224"/>
        <end position="334"/>
    </location>
</feature>
<dbReference type="SUPFAM" id="SSF55874">
    <property type="entry name" value="ATPase domain of HSP90 chaperone/DNA topoisomerase II/histidine kinase"/>
    <property type="match status" value="1"/>
</dbReference>
<feature type="transmembrane region" description="Helical" evidence="4">
    <location>
        <begin position="12"/>
        <end position="34"/>
    </location>
</feature>
<dbReference type="InterPro" id="IPR036890">
    <property type="entry name" value="HATPase_C_sf"/>
</dbReference>
<dbReference type="InterPro" id="IPR050640">
    <property type="entry name" value="Bact_2-comp_sensor_kinase"/>
</dbReference>
<keyword evidence="4" id="KW-1133">Transmembrane helix</keyword>
<comment type="catalytic activity">
    <reaction evidence="1">
        <text>ATP + protein L-histidine = ADP + protein N-phospho-L-histidine.</text>
        <dbReference type="EC" id="2.7.13.3"/>
    </reaction>
</comment>
<dbReference type="EMBL" id="FXUF01000011">
    <property type="protein sequence ID" value="SMP63445.1"/>
    <property type="molecule type" value="Genomic_DNA"/>
</dbReference>
<name>A0AA45WX94_9CLOT</name>
<gene>
    <name evidence="7" type="ORF">SAMN06296020_11122</name>
</gene>
<feature type="transmembrane region" description="Helical" evidence="4">
    <location>
        <begin position="40"/>
        <end position="59"/>
    </location>
</feature>
<dbReference type="EC" id="2.7.13.3" evidence="2"/>
<dbReference type="Proteomes" id="UP001158066">
    <property type="component" value="Unassembled WGS sequence"/>
</dbReference>
<proteinExistence type="predicted"/>
<evidence type="ECO:0000313" key="7">
    <source>
        <dbReference type="EMBL" id="SMP63445.1"/>
    </source>
</evidence>
<keyword evidence="8" id="KW-1185">Reference proteome</keyword>
<dbReference type="PANTHER" id="PTHR34220">
    <property type="entry name" value="SENSOR HISTIDINE KINASE YPDA"/>
    <property type="match status" value="1"/>
</dbReference>
<reference evidence="7" key="1">
    <citation type="submission" date="2017-05" db="EMBL/GenBank/DDBJ databases">
        <authorList>
            <person name="Varghese N."/>
            <person name="Submissions S."/>
        </authorList>
    </citation>
    <scope>NUCLEOTIDE SEQUENCE</scope>
    <source>
        <strain evidence="7">Su22</strain>
    </source>
</reference>
<sequence length="339" mass="38856">MRDNRGPYLLTRVVVLLLVMGSLLTLVCLRLIFMSTNKSGYAWLALYAALIIGGIYISYQWIYRPYKETSKVLRLFQEGYIFKGVFDVRVHFNEASHLAFQKFKEIIDTKELIEGSKKHAEYLALQNQINPHFLYNTLEGIRSEALIEGVDSIANMTEALATFFRYTISNVDKLVSLEDEIANVENYYLIQKFRFGEKLNFHTEYQVEQGEEKEILKAKIPKLTLQPVFENAIFHGVERKMGVGMLALKIQATQKRLMIIISDNGVGIEENRVRSLNKKLRGASLEYMKEDKSQAGIALLNVNNRIKLIFGDEYGVYIYSRVGAGTDVEITMPLIKEPL</sequence>
<organism evidence="7 8">
    <name type="scientific">Anoxynatronum buryatiense</name>
    <dbReference type="NCBI Taxonomy" id="489973"/>
    <lineage>
        <taxon>Bacteria</taxon>
        <taxon>Bacillati</taxon>
        <taxon>Bacillota</taxon>
        <taxon>Clostridia</taxon>
        <taxon>Eubacteriales</taxon>
        <taxon>Clostridiaceae</taxon>
        <taxon>Anoxynatronum</taxon>
    </lineage>
</organism>
<dbReference type="InterPro" id="IPR003594">
    <property type="entry name" value="HATPase_dom"/>
</dbReference>
<keyword evidence="4" id="KW-0812">Transmembrane</keyword>
<dbReference type="GO" id="GO:0000155">
    <property type="term" value="F:phosphorelay sensor kinase activity"/>
    <property type="evidence" value="ECO:0007669"/>
    <property type="project" value="InterPro"/>
</dbReference>